<evidence type="ECO:0008006" key="3">
    <source>
        <dbReference type="Google" id="ProtNLM"/>
    </source>
</evidence>
<proteinExistence type="predicted"/>
<gene>
    <name evidence="1" type="ORF">J2S44_001711</name>
</gene>
<accession>A0AAE4CQ68</accession>
<dbReference type="Gene3D" id="3.40.50.2000">
    <property type="entry name" value="Glycogen Phosphorylase B"/>
    <property type="match status" value="1"/>
</dbReference>
<dbReference type="Pfam" id="PF13692">
    <property type="entry name" value="Glyco_trans_1_4"/>
    <property type="match status" value="1"/>
</dbReference>
<dbReference type="Proteomes" id="UP001183629">
    <property type="component" value="Unassembled WGS sequence"/>
</dbReference>
<evidence type="ECO:0000313" key="2">
    <source>
        <dbReference type="Proteomes" id="UP001183629"/>
    </source>
</evidence>
<dbReference type="AlphaFoldDB" id="A0AAE4CQ68"/>
<comment type="caution">
    <text evidence="1">The sequence shown here is derived from an EMBL/GenBank/DDBJ whole genome shotgun (WGS) entry which is preliminary data.</text>
</comment>
<reference evidence="1 2" key="1">
    <citation type="submission" date="2023-07" db="EMBL/GenBank/DDBJ databases">
        <title>Sequencing the genomes of 1000 actinobacteria strains.</title>
        <authorList>
            <person name="Klenk H.-P."/>
        </authorList>
    </citation>
    <scope>NUCLEOTIDE SEQUENCE [LARGE SCALE GENOMIC DNA]</scope>
    <source>
        <strain evidence="1 2">DSM 44711</strain>
    </source>
</reference>
<protein>
    <recommendedName>
        <fullName evidence="3">Glycosyl transferase family 1</fullName>
    </recommendedName>
</protein>
<evidence type="ECO:0000313" key="1">
    <source>
        <dbReference type="EMBL" id="MDR7321461.1"/>
    </source>
</evidence>
<keyword evidence="2" id="KW-1185">Reference proteome</keyword>
<sequence>MVMGAARRVAHAVQRASDLKVRQPPALRTADSVPGRPPTVYYLTPDNPRPSGGLRQIYRHVDLLNESGTAAAVLHHERGFRCDWFANSTRVESAADTVLTPADLLVVAEWYGPALGRLPAELRKVIFNQNAYRTFDQQPFDSTPAGAPLAGVPNVLALLAVSEDNEEFLRYAFPHLPVGRARVVVDTDLFFPGDRDEIPARRVAYLPRRRRADAEQVLHLLRARGALTGWELVPVDGVPEAHVAELLRGAPIFLSFSEREGFGLPPAEAMASGAYVVGFTGLAGREFFDEMFSVPVPEDDVLAFAKRAEQALQTYDQDPAGVRAMGRLAYHHIRDRYSADGLRDDLAAFYSRFLAG</sequence>
<name>A0AAE4CQ68_9ACTN</name>
<dbReference type="SUPFAM" id="SSF53756">
    <property type="entry name" value="UDP-Glycosyltransferase/glycogen phosphorylase"/>
    <property type="match status" value="1"/>
</dbReference>
<dbReference type="EMBL" id="JAVDYC010000001">
    <property type="protein sequence ID" value="MDR7321461.1"/>
    <property type="molecule type" value="Genomic_DNA"/>
</dbReference>
<organism evidence="1 2">
    <name type="scientific">Catenuloplanes niger</name>
    <dbReference type="NCBI Taxonomy" id="587534"/>
    <lineage>
        <taxon>Bacteria</taxon>
        <taxon>Bacillati</taxon>
        <taxon>Actinomycetota</taxon>
        <taxon>Actinomycetes</taxon>
        <taxon>Micromonosporales</taxon>
        <taxon>Micromonosporaceae</taxon>
        <taxon>Catenuloplanes</taxon>
    </lineage>
</organism>
<dbReference type="RefSeq" id="WP_310410482.1">
    <property type="nucleotide sequence ID" value="NZ_JAVDYC010000001.1"/>
</dbReference>